<evidence type="ECO:0000313" key="1">
    <source>
        <dbReference type="EMBL" id="KAK7838134.1"/>
    </source>
</evidence>
<comment type="caution">
    <text evidence="1">The sequence shown here is derived from an EMBL/GenBank/DDBJ whole genome shotgun (WGS) entry which is preliminary data.</text>
</comment>
<evidence type="ECO:0000313" key="2">
    <source>
        <dbReference type="Proteomes" id="UP000237347"/>
    </source>
</evidence>
<sequence length="125" mass="14441">METHIGSSSIDPILTPYPTTTIHHPLPNESYPFFLKLLYIWVKKSFKPSLVLILPIKPKPFHDFISCEKSIGLSPVKQKCKTSYYSFPLTPQILLPYLLELLFKHEMSLVTPFKTNHFIHITSIT</sequence>
<gene>
    <name evidence="1" type="ORF">CFP56_020179</name>
</gene>
<dbReference type="Proteomes" id="UP000237347">
    <property type="component" value="Unassembled WGS sequence"/>
</dbReference>
<name>A0AAW0KG92_QUESU</name>
<dbReference type="AlphaFoldDB" id="A0AAW0KG92"/>
<dbReference type="EMBL" id="PKMF04000312">
    <property type="protein sequence ID" value="KAK7838134.1"/>
    <property type="molecule type" value="Genomic_DNA"/>
</dbReference>
<organism evidence="1 2">
    <name type="scientific">Quercus suber</name>
    <name type="common">Cork oak</name>
    <dbReference type="NCBI Taxonomy" id="58331"/>
    <lineage>
        <taxon>Eukaryota</taxon>
        <taxon>Viridiplantae</taxon>
        <taxon>Streptophyta</taxon>
        <taxon>Embryophyta</taxon>
        <taxon>Tracheophyta</taxon>
        <taxon>Spermatophyta</taxon>
        <taxon>Magnoliopsida</taxon>
        <taxon>eudicotyledons</taxon>
        <taxon>Gunneridae</taxon>
        <taxon>Pentapetalae</taxon>
        <taxon>rosids</taxon>
        <taxon>fabids</taxon>
        <taxon>Fagales</taxon>
        <taxon>Fagaceae</taxon>
        <taxon>Quercus</taxon>
    </lineage>
</organism>
<protein>
    <submittedName>
        <fullName evidence="1">Uncharacterized protein</fullName>
    </submittedName>
</protein>
<proteinExistence type="predicted"/>
<keyword evidence="2" id="KW-1185">Reference proteome</keyword>
<reference evidence="1 2" key="1">
    <citation type="journal article" date="2018" name="Sci. Data">
        <title>The draft genome sequence of cork oak.</title>
        <authorList>
            <person name="Ramos A.M."/>
            <person name="Usie A."/>
            <person name="Barbosa P."/>
            <person name="Barros P.M."/>
            <person name="Capote T."/>
            <person name="Chaves I."/>
            <person name="Simoes F."/>
            <person name="Abreu I."/>
            <person name="Carrasquinho I."/>
            <person name="Faro C."/>
            <person name="Guimaraes J.B."/>
            <person name="Mendonca D."/>
            <person name="Nobrega F."/>
            <person name="Rodrigues L."/>
            <person name="Saibo N.J.M."/>
            <person name="Varela M.C."/>
            <person name="Egas C."/>
            <person name="Matos J."/>
            <person name="Miguel C.M."/>
            <person name="Oliveira M.M."/>
            <person name="Ricardo C.P."/>
            <person name="Goncalves S."/>
        </authorList>
    </citation>
    <scope>NUCLEOTIDE SEQUENCE [LARGE SCALE GENOMIC DNA]</scope>
    <source>
        <strain evidence="2">cv. HL8</strain>
    </source>
</reference>
<accession>A0AAW0KG92</accession>